<dbReference type="Proteomes" id="UP001283361">
    <property type="component" value="Unassembled WGS sequence"/>
</dbReference>
<name>A0AAE1E1R4_9GAST</name>
<dbReference type="EMBL" id="JAWDGP010001541">
    <property type="protein sequence ID" value="KAK3790395.1"/>
    <property type="molecule type" value="Genomic_DNA"/>
</dbReference>
<evidence type="ECO:0000313" key="1">
    <source>
        <dbReference type="EMBL" id="KAK3790395.1"/>
    </source>
</evidence>
<protein>
    <submittedName>
        <fullName evidence="1">Uncharacterized protein</fullName>
    </submittedName>
</protein>
<dbReference type="AlphaFoldDB" id="A0AAE1E1R4"/>
<evidence type="ECO:0000313" key="2">
    <source>
        <dbReference type="Proteomes" id="UP001283361"/>
    </source>
</evidence>
<comment type="caution">
    <text evidence="1">The sequence shown here is derived from an EMBL/GenBank/DDBJ whole genome shotgun (WGS) entry which is preliminary data.</text>
</comment>
<keyword evidence="2" id="KW-1185">Reference proteome</keyword>
<organism evidence="1 2">
    <name type="scientific">Elysia crispata</name>
    <name type="common">lettuce slug</name>
    <dbReference type="NCBI Taxonomy" id="231223"/>
    <lineage>
        <taxon>Eukaryota</taxon>
        <taxon>Metazoa</taxon>
        <taxon>Spiralia</taxon>
        <taxon>Lophotrochozoa</taxon>
        <taxon>Mollusca</taxon>
        <taxon>Gastropoda</taxon>
        <taxon>Heterobranchia</taxon>
        <taxon>Euthyneura</taxon>
        <taxon>Panpulmonata</taxon>
        <taxon>Sacoglossa</taxon>
        <taxon>Placobranchoidea</taxon>
        <taxon>Plakobranchidae</taxon>
        <taxon>Elysia</taxon>
    </lineage>
</organism>
<proteinExistence type="predicted"/>
<gene>
    <name evidence="1" type="ORF">RRG08_014864</name>
</gene>
<accession>A0AAE1E1R4</accession>
<reference evidence="1" key="1">
    <citation type="journal article" date="2023" name="G3 (Bethesda)">
        <title>A reference genome for the long-term kleptoplast-retaining sea slug Elysia crispata morphotype clarki.</title>
        <authorList>
            <person name="Eastman K.E."/>
            <person name="Pendleton A.L."/>
            <person name="Shaikh M.A."/>
            <person name="Suttiyut T."/>
            <person name="Ogas R."/>
            <person name="Tomko P."/>
            <person name="Gavelis G."/>
            <person name="Widhalm J.R."/>
            <person name="Wisecaver J.H."/>
        </authorList>
    </citation>
    <scope>NUCLEOTIDE SEQUENCE</scope>
    <source>
        <strain evidence="1">ECLA1</strain>
    </source>
</reference>
<sequence length="173" mass="18795">MEGDPFQVGHVMVEGRPSPSPPPPPFQINGCSRDVRHPRSTLLVGCAVSSDGTRACVIVTPDPRYWLDGLSRVTGRLRHWLDVLSRVTGCKCHTRSTLVGCAVLRDGMCTCVSITPDLCYWLDLLSRVTGCKCHARSMLLVGCGVSRRRDVTVCKCHGRSTLLVGCAVSRDGT</sequence>